<protein>
    <submittedName>
        <fullName evidence="1">Uncharacterized protein</fullName>
    </submittedName>
</protein>
<evidence type="ECO:0000313" key="1">
    <source>
        <dbReference type="EMBL" id="AXK43167.1"/>
    </source>
</evidence>
<sequence>MRISDKGGRFSGSVIEPDLFQPERTIGAEISGHRQGRSVDFTKTYIDPVEGYENPVDYVGQLSGDGMVVSGVWSLFDMNRTFEMYREEQVAAMEKAETAQTVPASGMLF</sequence>
<dbReference type="EMBL" id="CP031357">
    <property type="protein sequence ID" value="AXK43167.1"/>
    <property type="molecule type" value="Genomic_DNA"/>
</dbReference>
<dbReference type="OrthoDB" id="6194699at2"/>
<dbReference type="Proteomes" id="UP000254508">
    <property type="component" value="Chromosome"/>
</dbReference>
<gene>
    <name evidence="1" type="ORF">DVR09_13310</name>
</gene>
<keyword evidence="2" id="KW-1185">Reference proteome</keyword>
<dbReference type="RefSeq" id="WP_115417402.1">
    <property type="nucleotide sequence ID" value="NZ_CP031357.1"/>
</dbReference>
<name>A0A345YGW5_9SPHN</name>
<organism evidence="1 2">
    <name type="scientific">Erythrobacter aureus</name>
    <dbReference type="NCBI Taxonomy" id="2182384"/>
    <lineage>
        <taxon>Bacteria</taxon>
        <taxon>Pseudomonadati</taxon>
        <taxon>Pseudomonadota</taxon>
        <taxon>Alphaproteobacteria</taxon>
        <taxon>Sphingomonadales</taxon>
        <taxon>Erythrobacteraceae</taxon>
        <taxon>Erythrobacter/Porphyrobacter group</taxon>
        <taxon>Erythrobacter</taxon>
    </lineage>
</organism>
<accession>A0A345YGW5</accession>
<dbReference type="KEGG" id="err:DVR09_13310"/>
<reference evidence="2" key="1">
    <citation type="submission" date="2018-07" db="EMBL/GenBank/DDBJ databases">
        <title>Genome sequence of Erythrobacter strain YH-07, an antagonistic bacterium isolated from Yellow Sea.</title>
        <authorList>
            <person name="Tang T."/>
            <person name="Liu Q."/>
            <person name="Sun X."/>
        </authorList>
    </citation>
    <scope>NUCLEOTIDE SEQUENCE [LARGE SCALE GENOMIC DNA]</scope>
    <source>
        <strain evidence="2">YH-07</strain>
    </source>
</reference>
<proteinExistence type="predicted"/>
<dbReference type="AlphaFoldDB" id="A0A345YGW5"/>
<evidence type="ECO:0000313" key="2">
    <source>
        <dbReference type="Proteomes" id="UP000254508"/>
    </source>
</evidence>